<gene>
    <name evidence="21" type="primary">RABEP2</name>
</gene>
<evidence type="ECO:0000259" key="20">
    <source>
        <dbReference type="Pfam" id="PF09311"/>
    </source>
</evidence>
<evidence type="ECO:0000256" key="16">
    <source>
        <dbReference type="ARBA" id="ARBA00045310"/>
    </source>
</evidence>
<protein>
    <recommendedName>
        <fullName evidence="5">Rab GTPase-binding effector protein 2</fullName>
    </recommendedName>
</protein>
<dbReference type="CTD" id="79874"/>
<feature type="compositionally biased region" description="Polar residues" evidence="18">
    <location>
        <begin position="244"/>
        <end position="267"/>
    </location>
</feature>
<evidence type="ECO:0000256" key="6">
    <source>
        <dbReference type="ARBA" id="ARBA00022448"/>
    </source>
</evidence>
<keyword evidence="12" id="KW-0653">Protein transport</keyword>
<dbReference type="Ensembl" id="ENSNVIT00000007117.1">
    <property type="protein sequence ID" value="ENSNVIP00000006056.1"/>
    <property type="gene ID" value="ENSNVIG00000004705.1"/>
</dbReference>
<dbReference type="Gene3D" id="1.20.5.340">
    <property type="match status" value="1"/>
</dbReference>
<dbReference type="Proteomes" id="UP000694425">
    <property type="component" value="Unplaced"/>
</dbReference>
<evidence type="ECO:0000256" key="18">
    <source>
        <dbReference type="SAM" id="MobiDB-lite"/>
    </source>
</evidence>
<feature type="region of interest" description="Disordered" evidence="18">
    <location>
        <begin position="1"/>
        <end position="38"/>
    </location>
</feature>
<dbReference type="GO" id="GO:0006897">
    <property type="term" value="P:endocytosis"/>
    <property type="evidence" value="ECO:0007669"/>
    <property type="project" value="UniProtKB-KW"/>
</dbReference>
<keyword evidence="11" id="KW-0970">Cilium biogenesis/degradation</keyword>
<evidence type="ECO:0000259" key="19">
    <source>
        <dbReference type="Pfam" id="PF03528"/>
    </source>
</evidence>
<dbReference type="GeneTree" id="ENSGT00530000063743"/>
<name>A0A8C7EKW9_NEOVI</name>
<evidence type="ECO:0000256" key="17">
    <source>
        <dbReference type="SAM" id="Coils"/>
    </source>
</evidence>
<keyword evidence="15" id="KW-0966">Cell projection</keyword>
<evidence type="ECO:0000256" key="7">
    <source>
        <dbReference type="ARBA" id="ARBA00022490"/>
    </source>
</evidence>
<accession>A0A8C7EKW9</accession>
<keyword evidence="22" id="KW-1185">Reference proteome</keyword>
<evidence type="ECO:0000256" key="3">
    <source>
        <dbReference type="ARBA" id="ARBA00004412"/>
    </source>
</evidence>
<feature type="domain" description="Rabaptin coiled-coil" evidence="19">
    <location>
        <begin position="30"/>
        <end position="180"/>
    </location>
</feature>
<evidence type="ECO:0000256" key="15">
    <source>
        <dbReference type="ARBA" id="ARBA00023273"/>
    </source>
</evidence>
<reference evidence="21" key="1">
    <citation type="submission" date="2025-08" db="UniProtKB">
        <authorList>
            <consortium name="Ensembl"/>
        </authorList>
    </citation>
    <scope>IDENTIFICATION</scope>
</reference>
<dbReference type="GO" id="GO:0005769">
    <property type="term" value="C:early endosome"/>
    <property type="evidence" value="ECO:0007669"/>
    <property type="project" value="UniProtKB-SubCell"/>
</dbReference>
<evidence type="ECO:0000256" key="1">
    <source>
        <dbReference type="ARBA" id="ARBA00004120"/>
    </source>
</evidence>
<dbReference type="GO" id="GO:0005794">
    <property type="term" value="C:Golgi apparatus"/>
    <property type="evidence" value="ECO:0007669"/>
    <property type="project" value="Ensembl"/>
</dbReference>
<sequence>MAAAVPAAAGEDGRRRRPGAALDPQPQEGAKVEAESEELGRLRAELAGALAEMETMKAVAEVSESTKAEAVAAVQRQCQEEVASLQAILKDSISSYEAQITSLKQERQQQQQDCEEKERELGRLKQLLSRAHPLDSLEKQMEKAHEDSEKLREIVLPMEQEIEELKAKLLRAEELIQEIQRRPRHPPSLHGSTELLPRSRDPSPPLEPLEDLSADGGAAAEAFAHNCDDSASISSFSLGGGAGSTSLPRSRQALSPEQEETASLVSTGTLVPEGIYLPPPGYQLVPDTQWEQLQTEGRQLQKDLERVNQERDELQEGLRRSNEDCAKQMQVLLAQVQNSEQLLRTLQGTVSQAQERVQLQMAELATSHKCLSHEVKRLTEENQGLRAEQLPSSAPRGLEQEEGPEESLPSLVPELQQLVRHTRQEARAQQQAREHEAERLRIEIVTLREALEEETAARASLEGQLRVQREETEVLEASLCSLRTEMERVQQEQSKAQLTHLLSEQRAKVLRLQAELETSEQVQRDFVRLSQALQVRLEQIRQAESLEQVRSILGEAPLRDIRDIKDT</sequence>
<dbReference type="PANTHER" id="PTHR31179:SF6">
    <property type="entry name" value="RAB GTPASE-BINDING EFFECTOR PROTEIN 2"/>
    <property type="match status" value="1"/>
</dbReference>
<evidence type="ECO:0000256" key="2">
    <source>
        <dbReference type="ARBA" id="ARBA00004300"/>
    </source>
</evidence>
<feature type="region of interest" description="Disordered" evidence="18">
    <location>
        <begin position="178"/>
        <end position="217"/>
    </location>
</feature>
<dbReference type="KEGG" id="nvs:122895968"/>
<evidence type="ECO:0000256" key="5">
    <source>
        <dbReference type="ARBA" id="ARBA00019765"/>
    </source>
</evidence>
<dbReference type="GO" id="GO:0008083">
    <property type="term" value="F:growth factor activity"/>
    <property type="evidence" value="ECO:0007669"/>
    <property type="project" value="InterPro"/>
</dbReference>
<dbReference type="PANTHER" id="PTHR31179">
    <property type="entry name" value="RAB GTPASE-BINDING EFFECTOR PROTEIN"/>
    <property type="match status" value="1"/>
</dbReference>
<dbReference type="FunFam" id="1.20.5.340:FF:000028">
    <property type="entry name" value="rab GTPase-binding effector protein 2 isoform X1"/>
    <property type="match status" value="1"/>
</dbReference>
<keyword evidence="6" id="KW-0813">Transport</keyword>
<dbReference type="GO" id="GO:0036064">
    <property type="term" value="C:ciliary basal body"/>
    <property type="evidence" value="ECO:0007669"/>
    <property type="project" value="Ensembl"/>
</dbReference>
<feature type="domain" description="Rabaptin GTPase-Rab5 binding" evidence="20">
    <location>
        <begin position="291"/>
        <end position="496"/>
    </location>
</feature>
<dbReference type="GO" id="GO:0015031">
    <property type="term" value="P:protein transport"/>
    <property type="evidence" value="ECO:0007669"/>
    <property type="project" value="UniProtKB-KW"/>
</dbReference>
<dbReference type="InterPro" id="IPR003914">
    <property type="entry name" value="Rabaptin"/>
</dbReference>
<dbReference type="GO" id="GO:0030030">
    <property type="term" value="P:cell projection organization"/>
    <property type="evidence" value="ECO:0007669"/>
    <property type="project" value="UniProtKB-KW"/>
</dbReference>
<dbReference type="InterPro" id="IPR015390">
    <property type="entry name" value="Rabaptin_Rab5-bd_dom"/>
</dbReference>
<evidence type="ECO:0000256" key="9">
    <source>
        <dbReference type="ARBA" id="ARBA00022583"/>
    </source>
</evidence>
<dbReference type="InterPro" id="IPR018514">
    <property type="entry name" value="Rabaptin_CC"/>
</dbReference>
<keyword evidence="9" id="KW-0254">Endocytosis</keyword>
<dbReference type="GeneID" id="122895968"/>
<evidence type="ECO:0000256" key="11">
    <source>
        <dbReference type="ARBA" id="ARBA00022794"/>
    </source>
</evidence>
<evidence type="ECO:0000256" key="10">
    <source>
        <dbReference type="ARBA" id="ARBA00022753"/>
    </source>
</evidence>
<comment type="similarity">
    <text evidence="4">Belongs to the rabaptin family.</text>
</comment>
<dbReference type="SUPFAM" id="SSF103652">
    <property type="entry name" value="G protein-binding domain"/>
    <property type="match status" value="2"/>
</dbReference>
<dbReference type="FunFam" id="1.20.5.730:FF:000003">
    <property type="entry name" value="rab GTPase-binding effector protein 2 isoform X1"/>
    <property type="match status" value="1"/>
</dbReference>
<evidence type="ECO:0000256" key="13">
    <source>
        <dbReference type="ARBA" id="ARBA00023054"/>
    </source>
</evidence>
<dbReference type="Gene3D" id="1.20.5.730">
    <property type="entry name" value="Single helix bin"/>
    <property type="match status" value="1"/>
</dbReference>
<dbReference type="RefSeq" id="XP_044089786.1">
    <property type="nucleotide sequence ID" value="XM_044233851.1"/>
</dbReference>
<keyword evidence="8" id="KW-0597">Phosphoprotein</keyword>
<keyword evidence="14" id="KW-0206">Cytoskeleton</keyword>
<dbReference type="Pfam" id="PF09311">
    <property type="entry name" value="Rab5-bind"/>
    <property type="match status" value="1"/>
</dbReference>
<dbReference type="GO" id="GO:0005096">
    <property type="term" value="F:GTPase activator activity"/>
    <property type="evidence" value="ECO:0007669"/>
    <property type="project" value="InterPro"/>
</dbReference>
<evidence type="ECO:0000313" key="21">
    <source>
        <dbReference type="Ensembl" id="ENSNVIP00000006056.1"/>
    </source>
</evidence>
<dbReference type="GO" id="GO:0005829">
    <property type="term" value="C:cytosol"/>
    <property type="evidence" value="ECO:0007669"/>
    <property type="project" value="Ensembl"/>
</dbReference>
<evidence type="ECO:0000313" key="22">
    <source>
        <dbReference type="Proteomes" id="UP000694425"/>
    </source>
</evidence>
<dbReference type="GO" id="GO:1902017">
    <property type="term" value="P:regulation of cilium assembly"/>
    <property type="evidence" value="ECO:0007669"/>
    <property type="project" value="Ensembl"/>
</dbReference>
<dbReference type="PRINTS" id="PR01432">
    <property type="entry name" value="RABAPTIN"/>
</dbReference>
<dbReference type="GO" id="GO:0005813">
    <property type="term" value="C:centrosome"/>
    <property type="evidence" value="ECO:0007669"/>
    <property type="project" value="UniProtKB-SubCell"/>
</dbReference>
<organism evidence="21 22">
    <name type="scientific">Neovison vison</name>
    <name type="common">American mink</name>
    <name type="synonym">Mustela vison</name>
    <dbReference type="NCBI Taxonomy" id="452646"/>
    <lineage>
        <taxon>Eukaryota</taxon>
        <taxon>Metazoa</taxon>
        <taxon>Chordata</taxon>
        <taxon>Craniata</taxon>
        <taxon>Vertebrata</taxon>
        <taxon>Euteleostomi</taxon>
        <taxon>Mammalia</taxon>
        <taxon>Eutheria</taxon>
        <taxon>Laurasiatheria</taxon>
        <taxon>Carnivora</taxon>
        <taxon>Caniformia</taxon>
        <taxon>Musteloidea</taxon>
        <taxon>Mustelidae</taxon>
        <taxon>Mustelinae</taxon>
        <taxon>Neogale</taxon>
    </lineage>
</organism>
<evidence type="ECO:0000256" key="12">
    <source>
        <dbReference type="ARBA" id="ARBA00022927"/>
    </source>
</evidence>
<feature type="region of interest" description="Disordered" evidence="18">
    <location>
        <begin position="230"/>
        <end position="267"/>
    </location>
</feature>
<proteinExistence type="inferred from homology"/>
<dbReference type="Pfam" id="PF03528">
    <property type="entry name" value="Rabaptin"/>
    <property type="match status" value="1"/>
</dbReference>
<keyword evidence="7" id="KW-0963">Cytoplasm</keyword>
<evidence type="ECO:0000256" key="4">
    <source>
        <dbReference type="ARBA" id="ARBA00006603"/>
    </source>
</evidence>
<feature type="coiled-coil region" evidence="17">
    <location>
        <begin position="495"/>
        <end position="522"/>
    </location>
</feature>
<dbReference type="AlphaFoldDB" id="A0A8C7EKW9"/>
<comment type="subcellular location">
    <subcellularLocation>
        <location evidence="1">Cytoplasm</location>
        <location evidence="1">Cytoskeleton</location>
        <location evidence="1">Cilium basal body</location>
    </subcellularLocation>
    <subcellularLocation>
        <location evidence="2">Cytoplasm</location>
        <location evidence="2">Cytoskeleton</location>
        <location evidence="2">Microtubule organizing center</location>
        <location evidence="2">Centrosome</location>
    </subcellularLocation>
    <subcellularLocation>
        <location evidence="3">Early endosome</location>
    </subcellularLocation>
</comment>
<keyword evidence="10" id="KW-0967">Endosome</keyword>
<reference evidence="21" key="2">
    <citation type="submission" date="2025-09" db="UniProtKB">
        <authorList>
            <consortium name="Ensembl"/>
        </authorList>
    </citation>
    <scope>IDENTIFICATION</scope>
</reference>
<evidence type="ECO:0000256" key="8">
    <source>
        <dbReference type="ARBA" id="ARBA00022553"/>
    </source>
</evidence>
<evidence type="ECO:0000256" key="14">
    <source>
        <dbReference type="ARBA" id="ARBA00023212"/>
    </source>
</evidence>
<comment type="function">
    <text evidence="16">Plays a role in membrane trafficking and in homotypic early endosome fusion. Participates in arteriogenesis by regulating vascular endothelial growth factor receptor 2/VEGFR2 cell surface expression and endosomal trafficking. By interacting with SDCCAG8, localizes to centrosomes and plays a critical role in ciliogenesis.</text>
</comment>
<feature type="region of interest" description="Disordered" evidence="18">
    <location>
        <begin position="380"/>
        <end position="408"/>
    </location>
</feature>
<feature type="coiled-coil region" evidence="17">
    <location>
        <begin position="418"/>
        <end position="471"/>
    </location>
</feature>
<keyword evidence="13 17" id="KW-0175">Coiled coil</keyword>